<protein>
    <submittedName>
        <fullName evidence="2">Uncharacterized protein</fullName>
    </submittedName>
</protein>
<accession>D5RL79</accession>
<evidence type="ECO:0000256" key="1">
    <source>
        <dbReference type="SAM" id="MobiDB-lite"/>
    </source>
</evidence>
<evidence type="ECO:0000313" key="3">
    <source>
        <dbReference type="Proteomes" id="UP000005324"/>
    </source>
</evidence>
<feature type="region of interest" description="Disordered" evidence="1">
    <location>
        <begin position="1"/>
        <end position="67"/>
    </location>
</feature>
<gene>
    <name evidence="2" type="ORF">HMPREF0731_1840</name>
</gene>
<feature type="non-terminal residue" evidence="2">
    <location>
        <position position="1"/>
    </location>
</feature>
<feature type="compositionally biased region" description="Low complexity" evidence="1">
    <location>
        <begin position="23"/>
        <end position="36"/>
    </location>
</feature>
<comment type="caution">
    <text evidence="2">The sequence shown here is derived from an EMBL/GenBank/DDBJ whole genome shotgun (WGS) entry which is preliminary data.</text>
</comment>
<sequence length="67" mass="6829">LAAAVPGPRWAAPGRDRPGTPCAGLPRGAGPGAFPRAPRPGPPRGGSWRTPQEGLRDAPDLGYMTTS</sequence>
<organism evidence="2 3">
    <name type="scientific">Pseudoroseomonas cervicalis ATCC 49957</name>
    <dbReference type="NCBI Taxonomy" id="525371"/>
    <lineage>
        <taxon>Bacteria</taxon>
        <taxon>Pseudomonadati</taxon>
        <taxon>Pseudomonadota</taxon>
        <taxon>Alphaproteobacteria</taxon>
        <taxon>Acetobacterales</taxon>
        <taxon>Roseomonadaceae</taxon>
        <taxon>Roseomonas</taxon>
    </lineage>
</organism>
<dbReference type="AlphaFoldDB" id="D5RL79"/>
<evidence type="ECO:0000313" key="2">
    <source>
        <dbReference type="EMBL" id="EFH11929.1"/>
    </source>
</evidence>
<dbReference type="EMBL" id="ADVL01000302">
    <property type="protein sequence ID" value="EFH11929.1"/>
    <property type="molecule type" value="Genomic_DNA"/>
</dbReference>
<name>D5RL79_9PROT</name>
<dbReference type="HOGENOM" id="CLU_2800262_0_0_5"/>
<reference evidence="2 3" key="1">
    <citation type="submission" date="2010-04" db="EMBL/GenBank/DDBJ databases">
        <authorList>
            <person name="Qin X."/>
            <person name="Bachman B."/>
            <person name="Battles P."/>
            <person name="Bell A."/>
            <person name="Bess C."/>
            <person name="Bickham C."/>
            <person name="Chaboub L."/>
            <person name="Chen D."/>
            <person name="Coyle M."/>
            <person name="Deiros D.R."/>
            <person name="Dinh H."/>
            <person name="Forbes L."/>
            <person name="Fowler G."/>
            <person name="Francisco L."/>
            <person name="Fu Q."/>
            <person name="Gubbala S."/>
            <person name="Hale W."/>
            <person name="Han Y."/>
            <person name="Hemphill L."/>
            <person name="Highlander S.K."/>
            <person name="Hirani K."/>
            <person name="Hogues M."/>
            <person name="Jackson L."/>
            <person name="Jakkamsetti A."/>
            <person name="Javaid M."/>
            <person name="Jiang H."/>
            <person name="Korchina V."/>
            <person name="Kovar C."/>
            <person name="Lara F."/>
            <person name="Lee S."/>
            <person name="Mata R."/>
            <person name="Mathew T."/>
            <person name="Moen C."/>
            <person name="Morales K."/>
            <person name="Munidasa M."/>
            <person name="Nazareth L."/>
            <person name="Ngo R."/>
            <person name="Nguyen L."/>
            <person name="Okwuonu G."/>
            <person name="Ongeri F."/>
            <person name="Patil S."/>
            <person name="Petrosino J."/>
            <person name="Pham C."/>
            <person name="Pham P."/>
            <person name="Pu L.-L."/>
            <person name="Puazo M."/>
            <person name="Raj R."/>
            <person name="Reid J."/>
            <person name="Rouhana J."/>
            <person name="Saada N."/>
            <person name="Shang Y."/>
            <person name="Simmons D."/>
            <person name="Thornton R."/>
            <person name="Warren J."/>
            <person name="Weissenberger G."/>
            <person name="Zhang J."/>
            <person name="Zhang L."/>
            <person name="Zhou C."/>
            <person name="Zhu D."/>
            <person name="Muzny D."/>
            <person name="Worley K."/>
            <person name="Gibbs R."/>
        </authorList>
    </citation>
    <scope>NUCLEOTIDE SEQUENCE [LARGE SCALE GENOMIC DNA]</scope>
    <source>
        <strain evidence="2 3">ATCC 49957</strain>
    </source>
</reference>
<keyword evidence="3" id="KW-1185">Reference proteome</keyword>
<dbReference type="Proteomes" id="UP000005324">
    <property type="component" value="Unassembled WGS sequence"/>
</dbReference>
<proteinExistence type="predicted"/>